<proteinExistence type="predicted"/>
<keyword evidence="2" id="KW-1185">Reference proteome</keyword>
<accession>A0ABR1SR56</accession>
<dbReference type="EMBL" id="JAQQWL010000018">
    <property type="protein sequence ID" value="KAK8036811.1"/>
    <property type="molecule type" value="Genomic_DNA"/>
</dbReference>
<reference evidence="1 2" key="1">
    <citation type="submission" date="2023-01" db="EMBL/GenBank/DDBJ databases">
        <title>Analysis of 21 Apiospora genomes using comparative genomics revels a genus with tremendous synthesis potential of carbohydrate active enzymes and secondary metabolites.</title>
        <authorList>
            <person name="Sorensen T."/>
        </authorList>
    </citation>
    <scope>NUCLEOTIDE SEQUENCE [LARGE SCALE GENOMIC DNA]</scope>
    <source>
        <strain evidence="1 2">CBS 135458</strain>
    </source>
</reference>
<dbReference type="RefSeq" id="XP_066707629.1">
    <property type="nucleotide sequence ID" value="XM_066866715.1"/>
</dbReference>
<evidence type="ECO:0008006" key="3">
    <source>
        <dbReference type="Google" id="ProtNLM"/>
    </source>
</evidence>
<dbReference type="GeneID" id="92099780"/>
<comment type="caution">
    <text evidence="1">The sequence shown here is derived from an EMBL/GenBank/DDBJ whole genome shotgun (WGS) entry which is preliminary data.</text>
</comment>
<dbReference type="Proteomes" id="UP001480595">
    <property type="component" value="Unassembled WGS sequence"/>
</dbReference>
<evidence type="ECO:0000313" key="1">
    <source>
        <dbReference type="EMBL" id="KAK8036811.1"/>
    </source>
</evidence>
<gene>
    <name evidence="1" type="ORF">PG994_015308</name>
</gene>
<organism evidence="1 2">
    <name type="scientific">Apiospora phragmitis</name>
    <dbReference type="NCBI Taxonomy" id="2905665"/>
    <lineage>
        <taxon>Eukaryota</taxon>
        <taxon>Fungi</taxon>
        <taxon>Dikarya</taxon>
        <taxon>Ascomycota</taxon>
        <taxon>Pezizomycotina</taxon>
        <taxon>Sordariomycetes</taxon>
        <taxon>Xylariomycetidae</taxon>
        <taxon>Amphisphaeriales</taxon>
        <taxon>Apiosporaceae</taxon>
        <taxon>Apiospora</taxon>
    </lineage>
</organism>
<sequence length="72" mass="8338">MTTAKAHFYRHQYWKHSVLWLWVRSVFRRPLATSTSMGAGKRYKRCESRSFSTYCNTTAGAASAAEDRMLDT</sequence>
<name>A0ABR1SR56_9PEZI</name>
<evidence type="ECO:0000313" key="2">
    <source>
        <dbReference type="Proteomes" id="UP001480595"/>
    </source>
</evidence>
<protein>
    <recommendedName>
        <fullName evidence="3">Secreted protein</fullName>
    </recommendedName>
</protein>